<dbReference type="AlphaFoldDB" id="A0A2K3KQ49"/>
<gene>
    <name evidence="1" type="ORF">L195_g063969</name>
</gene>
<accession>A0A2K3KQ49</accession>
<evidence type="ECO:0000313" key="1">
    <source>
        <dbReference type="EMBL" id="PNX68418.1"/>
    </source>
</evidence>
<dbReference type="Proteomes" id="UP000236291">
    <property type="component" value="Unassembled WGS sequence"/>
</dbReference>
<sequence length="32" mass="3419">MAKLLEGPPLHFKGALAKPYKGKQLVQLAIAS</sequence>
<evidence type="ECO:0000313" key="2">
    <source>
        <dbReference type="Proteomes" id="UP000236291"/>
    </source>
</evidence>
<name>A0A2K3KQ49_TRIPR</name>
<comment type="caution">
    <text evidence="1">The sequence shown here is derived from an EMBL/GenBank/DDBJ whole genome shotgun (WGS) entry which is preliminary data.</text>
</comment>
<feature type="non-terminal residue" evidence="1">
    <location>
        <position position="32"/>
    </location>
</feature>
<reference evidence="1 2" key="1">
    <citation type="journal article" date="2014" name="Am. J. Bot.">
        <title>Genome assembly and annotation for red clover (Trifolium pratense; Fabaceae).</title>
        <authorList>
            <person name="Istvanek J."/>
            <person name="Jaros M."/>
            <person name="Krenek A."/>
            <person name="Repkova J."/>
        </authorList>
    </citation>
    <scope>NUCLEOTIDE SEQUENCE [LARGE SCALE GENOMIC DNA]</scope>
    <source>
        <strain evidence="2">cv. Tatra</strain>
        <tissue evidence="1">Young leaves</tissue>
    </source>
</reference>
<protein>
    <submittedName>
        <fullName evidence="1">Uncharacterized protein</fullName>
    </submittedName>
</protein>
<dbReference type="EMBL" id="ASHM01227641">
    <property type="protein sequence ID" value="PNX68418.1"/>
    <property type="molecule type" value="Genomic_DNA"/>
</dbReference>
<organism evidence="1 2">
    <name type="scientific">Trifolium pratense</name>
    <name type="common">Red clover</name>
    <dbReference type="NCBI Taxonomy" id="57577"/>
    <lineage>
        <taxon>Eukaryota</taxon>
        <taxon>Viridiplantae</taxon>
        <taxon>Streptophyta</taxon>
        <taxon>Embryophyta</taxon>
        <taxon>Tracheophyta</taxon>
        <taxon>Spermatophyta</taxon>
        <taxon>Magnoliopsida</taxon>
        <taxon>eudicotyledons</taxon>
        <taxon>Gunneridae</taxon>
        <taxon>Pentapetalae</taxon>
        <taxon>rosids</taxon>
        <taxon>fabids</taxon>
        <taxon>Fabales</taxon>
        <taxon>Fabaceae</taxon>
        <taxon>Papilionoideae</taxon>
        <taxon>50 kb inversion clade</taxon>
        <taxon>NPAAA clade</taxon>
        <taxon>Hologalegina</taxon>
        <taxon>IRL clade</taxon>
        <taxon>Trifolieae</taxon>
        <taxon>Trifolium</taxon>
    </lineage>
</organism>
<reference evidence="1 2" key="2">
    <citation type="journal article" date="2017" name="Front. Plant Sci.">
        <title>Gene Classification and Mining of Molecular Markers Useful in Red Clover (Trifolium pratense) Breeding.</title>
        <authorList>
            <person name="Istvanek J."/>
            <person name="Dluhosova J."/>
            <person name="Dluhos P."/>
            <person name="Patkova L."/>
            <person name="Nedelnik J."/>
            <person name="Repkova J."/>
        </authorList>
    </citation>
    <scope>NUCLEOTIDE SEQUENCE [LARGE SCALE GENOMIC DNA]</scope>
    <source>
        <strain evidence="2">cv. Tatra</strain>
        <tissue evidence="1">Young leaves</tissue>
    </source>
</reference>
<proteinExistence type="predicted"/>